<protein>
    <recommendedName>
        <fullName evidence="2">TnpV protein</fullName>
    </recommendedName>
</protein>
<name>A0A6N3CQ40_FLAPL</name>
<dbReference type="InterPro" id="IPR026989">
    <property type="entry name" value="TnpV"/>
</dbReference>
<dbReference type="AlphaFoldDB" id="A0A6N3CQ40"/>
<dbReference type="EMBL" id="CACRUB010000028">
    <property type="protein sequence ID" value="VYU19106.1"/>
    <property type="molecule type" value="Genomic_DNA"/>
</dbReference>
<reference evidence="1" key="1">
    <citation type="submission" date="2019-11" db="EMBL/GenBank/DDBJ databases">
        <authorList>
            <person name="Feng L."/>
        </authorList>
    </citation>
    <scope>NUCLEOTIDE SEQUENCE</scope>
    <source>
        <strain evidence="1">FplautiiLFYP42</strain>
    </source>
</reference>
<evidence type="ECO:0008006" key="2">
    <source>
        <dbReference type="Google" id="ProtNLM"/>
    </source>
</evidence>
<gene>
    <name evidence="1" type="ORF">FPLFYP42_01559</name>
</gene>
<dbReference type="Pfam" id="PF14198">
    <property type="entry name" value="TnpV"/>
    <property type="match status" value="1"/>
</dbReference>
<dbReference type="RefSeq" id="WP_156621343.1">
    <property type="nucleotide sequence ID" value="NZ_CACRUB010000028.1"/>
</dbReference>
<accession>A0A6N3CQ40</accession>
<organism evidence="1">
    <name type="scientific">Flavonifractor plautii</name>
    <name type="common">Fusobacterium plautii</name>
    <dbReference type="NCBI Taxonomy" id="292800"/>
    <lineage>
        <taxon>Bacteria</taxon>
        <taxon>Bacillati</taxon>
        <taxon>Bacillota</taxon>
        <taxon>Clostridia</taxon>
        <taxon>Eubacteriales</taxon>
        <taxon>Oscillospiraceae</taxon>
        <taxon>Flavonifractor</taxon>
    </lineage>
</organism>
<sequence>MKSIFEEMGGTYRQVGDYFIPNLALPDTGKYQIGKYGRMRRSYLKEYRKTLYNNYVLEGTLFKHLSEIDKACNERMGILVSAMAKQEGVTEALKAADQMEWVRRMNSIRSRAEEIILTEIVYA</sequence>
<proteinExistence type="predicted"/>
<evidence type="ECO:0000313" key="1">
    <source>
        <dbReference type="EMBL" id="VYU19106.1"/>
    </source>
</evidence>